<accession>A0A174DA21</accession>
<keyword evidence="2" id="KW-0813">Transport</keyword>
<dbReference type="InterPro" id="IPR003593">
    <property type="entry name" value="AAA+_ATPase"/>
</dbReference>
<comment type="similarity">
    <text evidence="1">Belongs to the ABC transporter superfamily.</text>
</comment>
<protein>
    <submittedName>
        <fullName evidence="6">ABC transporter</fullName>
        <ecNumber evidence="6">3.6.3.-</ecNumber>
    </submittedName>
</protein>
<dbReference type="GO" id="GO:0005524">
    <property type="term" value="F:ATP binding"/>
    <property type="evidence" value="ECO:0007669"/>
    <property type="project" value="UniProtKB-KW"/>
</dbReference>
<dbReference type="AlphaFoldDB" id="A0A174DA21"/>
<name>A0A174DA21_9CLOT</name>
<dbReference type="OrthoDB" id="9809205at2"/>
<evidence type="ECO:0000256" key="2">
    <source>
        <dbReference type="ARBA" id="ARBA00022448"/>
    </source>
</evidence>
<reference evidence="6 7" key="1">
    <citation type="submission" date="2015-09" db="EMBL/GenBank/DDBJ databases">
        <authorList>
            <consortium name="Pathogen Informatics"/>
        </authorList>
    </citation>
    <scope>NUCLEOTIDE SEQUENCE [LARGE SCALE GENOMIC DNA]</scope>
    <source>
        <strain evidence="6 7">2789STDY5834856</strain>
    </source>
</reference>
<dbReference type="EC" id="3.6.3.-" evidence="6"/>
<evidence type="ECO:0000259" key="5">
    <source>
        <dbReference type="PROSITE" id="PS50893"/>
    </source>
</evidence>
<dbReference type="EMBL" id="CYZX01000006">
    <property type="protein sequence ID" value="CUO22394.1"/>
    <property type="molecule type" value="Genomic_DNA"/>
</dbReference>
<dbReference type="Gene3D" id="3.40.50.300">
    <property type="entry name" value="P-loop containing nucleotide triphosphate hydrolases"/>
    <property type="match status" value="1"/>
</dbReference>
<dbReference type="SMART" id="SM00382">
    <property type="entry name" value="AAA"/>
    <property type="match status" value="1"/>
</dbReference>
<dbReference type="PROSITE" id="PS00211">
    <property type="entry name" value="ABC_TRANSPORTER_1"/>
    <property type="match status" value="1"/>
</dbReference>
<evidence type="ECO:0000256" key="3">
    <source>
        <dbReference type="ARBA" id="ARBA00022741"/>
    </source>
</evidence>
<keyword evidence="4" id="KW-0067">ATP-binding</keyword>
<sequence>MKVLEVNNLKKTIGKREIIKGVSFEINSGEIFGFLGPNGAGKTTTIRMLVGLIKPTDGEIKICGHDLKKNTSKALKEVGAVVENPELYKYLSGRENLMQIARIRKISKEQVEETIKLVGLENRIDDKVRKYSLGMKQRLGLAASLLSRPKLLILDEPTNGLDPSGILDFREVVQKAARERDMAVFVSSHILSEVQNLCDKVAFINDGVIKAVEDINKESNTMETDSDVVCLVSNDDNNILVKEISKLSYISSCNESDKGLKIIMECNSTPKLVKHLAMNNFSIEEIYKERKGLEQRYMELVEGGIR</sequence>
<feature type="domain" description="ABC transporter" evidence="5">
    <location>
        <begin position="4"/>
        <end position="231"/>
    </location>
</feature>
<dbReference type="GO" id="GO:0016887">
    <property type="term" value="F:ATP hydrolysis activity"/>
    <property type="evidence" value="ECO:0007669"/>
    <property type="project" value="InterPro"/>
</dbReference>
<gene>
    <name evidence="6" type="ORF">ERS852471_01173</name>
</gene>
<keyword evidence="3" id="KW-0547">Nucleotide-binding</keyword>
<evidence type="ECO:0000313" key="7">
    <source>
        <dbReference type="Proteomes" id="UP000095594"/>
    </source>
</evidence>
<proteinExistence type="inferred from homology"/>
<evidence type="ECO:0000313" key="6">
    <source>
        <dbReference type="EMBL" id="CUO22394.1"/>
    </source>
</evidence>
<evidence type="ECO:0000256" key="1">
    <source>
        <dbReference type="ARBA" id="ARBA00005417"/>
    </source>
</evidence>
<dbReference type="InterPro" id="IPR027417">
    <property type="entry name" value="P-loop_NTPase"/>
</dbReference>
<dbReference type="PANTHER" id="PTHR43335:SF4">
    <property type="entry name" value="ABC TRANSPORTER, ATP-BINDING PROTEIN"/>
    <property type="match status" value="1"/>
</dbReference>
<dbReference type="InterPro" id="IPR017871">
    <property type="entry name" value="ABC_transporter-like_CS"/>
</dbReference>
<dbReference type="SUPFAM" id="SSF52540">
    <property type="entry name" value="P-loop containing nucleoside triphosphate hydrolases"/>
    <property type="match status" value="1"/>
</dbReference>
<dbReference type="PANTHER" id="PTHR43335">
    <property type="entry name" value="ABC TRANSPORTER, ATP-BINDING PROTEIN"/>
    <property type="match status" value="1"/>
</dbReference>
<evidence type="ECO:0000256" key="4">
    <source>
        <dbReference type="ARBA" id="ARBA00022840"/>
    </source>
</evidence>
<dbReference type="InterPro" id="IPR003439">
    <property type="entry name" value="ABC_transporter-like_ATP-bd"/>
</dbReference>
<dbReference type="PROSITE" id="PS50893">
    <property type="entry name" value="ABC_TRANSPORTER_2"/>
    <property type="match status" value="1"/>
</dbReference>
<organism evidence="6 7">
    <name type="scientific">Clostridium disporicum</name>
    <dbReference type="NCBI Taxonomy" id="84024"/>
    <lineage>
        <taxon>Bacteria</taxon>
        <taxon>Bacillati</taxon>
        <taxon>Bacillota</taxon>
        <taxon>Clostridia</taxon>
        <taxon>Eubacteriales</taxon>
        <taxon>Clostridiaceae</taxon>
        <taxon>Clostridium</taxon>
    </lineage>
</organism>
<dbReference type="RefSeq" id="WP_055264687.1">
    <property type="nucleotide sequence ID" value="NZ_CABIXQ010000006.1"/>
</dbReference>
<keyword evidence="6" id="KW-0378">Hydrolase</keyword>
<dbReference type="Pfam" id="PF00005">
    <property type="entry name" value="ABC_tran"/>
    <property type="match status" value="1"/>
</dbReference>
<dbReference type="Proteomes" id="UP000095594">
    <property type="component" value="Unassembled WGS sequence"/>
</dbReference>